<feature type="transmembrane region" description="Helical" evidence="1">
    <location>
        <begin position="40"/>
        <end position="65"/>
    </location>
</feature>
<keyword evidence="1" id="KW-0812">Transmembrane</keyword>
<keyword evidence="1" id="KW-1133">Transmembrane helix</keyword>
<accession>A0A6L9E8Y1</accession>
<dbReference type="AlphaFoldDB" id="A0A6L9E8Y1"/>
<gene>
    <name evidence="2" type="ORF">GTQ38_03500</name>
</gene>
<evidence type="ECO:0000256" key="1">
    <source>
        <dbReference type="SAM" id="Phobius"/>
    </source>
</evidence>
<feature type="transmembrane region" description="Helical" evidence="1">
    <location>
        <begin position="77"/>
        <end position="99"/>
    </location>
</feature>
<evidence type="ECO:0000313" key="3">
    <source>
        <dbReference type="Proteomes" id="UP000475249"/>
    </source>
</evidence>
<dbReference type="EMBL" id="WXYO01000002">
    <property type="protein sequence ID" value="NAS11051.1"/>
    <property type="molecule type" value="Genomic_DNA"/>
</dbReference>
<dbReference type="Proteomes" id="UP000475249">
    <property type="component" value="Unassembled WGS sequence"/>
</dbReference>
<feature type="transmembrane region" description="Helical" evidence="1">
    <location>
        <begin position="12"/>
        <end position="34"/>
    </location>
</feature>
<keyword evidence="1" id="KW-0472">Membrane</keyword>
<sequence>MKTTKYFTHRSCRAACRLSLFCATLGSLLFLVALVSDHEIVIGFGLVFLFLASLSSTLMLLLLFVFALIHFRRLQEFLSAMALLLLNLPLALLYFNLLIPHL</sequence>
<comment type="caution">
    <text evidence="2">The sequence shown here is derived from an EMBL/GenBank/DDBJ whole genome shotgun (WGS) entry which is preliminary data.</text>
</comment>
<proteinExistence type="predicted"/>
<dbReference type="RefSeq" id="WP_161434101.1">
    <property type="nucleotide sequence ID" value="NZ_WXYO01000002.1"/>
</dbReference>
<reference evidence="2 3" key="1">
    <citation type="submission" date="2020-01" db="EMBL/GenBank/DDBJ databases">
        <title>Bacteria diversity of Porities sp.</title>
        <authorList>
            <person name="Wang G."/>
        </authorList>
    </citation>
    <scope>NUCLEOTIDE SEQUENCE [LARGE SCALE GENOMIC DNA]</scope>
    <source>
        <strain evidence="2 3">R33</strain>
    </source>
</reference>
<evidence type="ECO:0000313" key="2">
    <source>
        <dbReference type="EMBL" id="NAS11051.1"/>
    </source>
</evidence>
<organism evidence="2 3">
    <name type="scientific">Poritiphilus flavus</name>
    <dbReference type="NCBI Taxonomy" id="2697053"/>
    <lineage>
        <taxon>Bacteria</taxon>
        <taxon>Pseudomonadati</taxon>
        <taxon>Bacteroidota</taxon>
        <taxon>Flavobacteriia</taxon>
        <taxon>Flavobacteriales</taxon>
        <taxon>Flavobacteriaceae</taxon>
        <taxon>Poritiphilus</taxon>
    </lineage>
</organism>
<protein>
    <submittedName>
        <fullName evidence="2">Uncharacterized protein</fullName>
    </submittedName>
</protein>
<keyword evidence="3" id="KW-1185">Reference proteome</keyword>
<name>A0A6L9E8Y1_9FLAO</name>